<proteinExistence type="predicted"/>
<sequence>MELFQAKDHYILQQGERALWCSRRDGRLELRPADGTVGVDLCHHLLPASHGAVVAHFPERVVLNGLTLLELRACATLVELVTLLVLGLVVVAGLVRNAVPLGVGPHLQVIAPLAGASHPAVDDVLHRQEGGGPCPLPLDVDPIRHGAGAAVRPAGAAVLGDVLVAGDAGVVDPVHVAPVPALGQIRRGQVLVRPRVGPAPQGGQPVPARRPVAAPARAEGEPGPRAQQQHEQQQHEQQQQRPHRPRRRHGSAPVPQRCRFEPRTGSRAGQSLYSYFLLYIV</sequence>
<evidence type="ECO:0000256" key="1">
    <source>
        <dbReference type="SAM" id="MobiDB-lite"/>
    </source>
</evidence>
<dbReference type="AlphaFoldDB" id="A0A7J7TTE9"/>
<feature type="region of interest" description="Disordered" evidence="1">
    <location>
        <begin position="194"/>
        <end position="264"/>
    </location>
</feature>
<evidence type="ECO:0000313" key="2">
    <source>
        <dbReference type="EMBL" id="KAF6303876.1"/>
    </source>
</evidence>
<keyword evidence="3" id="KW-1185">Reference proteome</keyword>
<feature type="compositionally biased region" description="Low complexity" evidence="1">
    <location>
        <begin position="194"/>
        <end position="240"/>
    </location>
</feature>
<feature type="compositionally biased region" description="Basic residues" evidence="1">
    <location>
        <begin position="241"/>
        <end position="250"/>
    </location>
</feature>
<comment type="caution">
    <text evidence="2">The sequence shown here is derived from an EMBL/GenBank/DDBJ whole genome shotgun (WGS) entry which is preliminary data.</text>
</comment>
<organism evidence="2 3">
    <name type="scientific">Myotis myotis</name>
    <name type="common">Greater mouse-eared bat</name>
    <name type="synonym">Vespertilio myotis</name>
    <dbReference type="NCBI Taxonomy" id="51298"/>
    <lineage>
        <taxon>Eukaryota</taxon>
        <taxon>Metazoa</taxon>
        <taxon>Chordata</taxon>
        <taxon>Craniata</taxon>
        <taxon>Vertebrata</taxon>
        <taxon>Euteleostomi</taxon>
        <taxon>Mammalia</taxon>
        <taxon>Eutheria</taxon>
        <taxon>Laurasiatheria</taxon>
        <taxon>Chiroptera</taxon>
        <taxon>Yangochiroptera</taxon>
        <taxon>Vespertilionidae</taxon>
        <taxon>Myotis</taxon>
    </lineage>
</organism>
<evidence type="ECO:0000313" key="3">
    <source>
        <dbReference type="Proteomes" id="UP000527355"/>
    </source>
</evidence>
<reference evidence="2 3" key="1">
    <citation type="journal article" date="2020" name="Nature">
        <title>Six reference-quality genomes reveal evolution of bat adaptations.</title>
        <authorList>
            <person name="Jebb D."/>
            <person name="Huang Z."/>
            <person name="Pippel M."/>
            <person name="Hughes G.M."/>
            <person name="Lavrichenko K."/>
            <person name="Devanna P."/>
            <person name="Winkler S."/>
            <person name="Jermiin L.S."/>
            <person name="Skirmuntt E.C."/>
            <person name="Katzourakis A."/>
            <person name="Burkitt-Gray L."/>
            <person name="Ray D.A."/>
            <person name="Sullivan K.A.M."/>
            <person name="Roscito J.G."/>
            <person name="Kirilenko B.M."/>
            <person name="Davalos L.M."/>
            <person name="Corthals A.P."/>
            <person name="Power M.L."/>
            <person name="Jones G."/>
            <person name="Ransome R.D."/>
            <person name="Dechmann D.K.N."/>
            <person name="Locatelli A.G."/>
            <person name="Puechmaille S.J."/>
            <person name="Fedrigo O."/>
            <person name="Jarvis E.D."/>
            <person name="Hiller M."/>
            <person name="Vernes S.C."/>
            <person name="Myers E.W."/>
            <person name="Teeling E.C."/>
        </authorList>
    </citation>
    <scope>NUCLEOTIDE SEQUENCE [LARGE SCALE GENOMIC DNA]</scope>
    <source>
        <strain evidence="2">MMyoMyo1</strain>
        <tissue evidence="2">Flight muscle</tissue>
    </source>
</reference>
<protein>
    <submittedName>
        <fullName evidence="2">Inositol polyphosphate-5-phosphatase F</fullName>
    </submittedName>
</protein>
<name>A0A7J7TTE9_MYOMY</name>
<dbReference type="Proteomes" id="UP000527355">
    <property type="component" value="Unassembled WGS sequence"/>
</dbReference>
<gene>
    <name evidence="2" type="ORF">mMyoMyo1_006856</name>
</gene>
<accession>A0A7J7TTE9</accession>
<dbReference type="EMBL" id="JABWUV010000015">
    <property type="protein sequence ID" value="KAF6303876.1"/>
    <property type="molecule type" value="Genomic_DNA"/>
</dbReference>